<accession>A0A2H0LYC7</accession>
<proteinExistence type="predicted"/>
<gene>
    <name evidence="4" type="ORF">COV72_03090</name>
</gene>
<dbReference type="AlphaFoldDB" id="A0A2H0LYC7"/>
<evidence type="ECO:0000256" key="2">
    <source>
        <dbReference type="PROSITE-ProRule" id="PRU00703"/>
    </source>
</evidence>
<dbReference type="Gene3D" id="3.10.580.10">
    <property type="entry name" value="CBS-domain"/>
    <property type="match status" value="1"/>
</dbReference>
<organism evidence="4 5">
    <name type="scientific">Candidatus Ghiorseimicrobium undicola</name>
    <dbReference type="NCBI Taxonomy" id="1974746"/>
    <lineage>
        <taxon>Bacteria</taxon>
        <taxon>Pseudomonadati</taxon>
        <taxon>Candidatus Omnitrophota</taxon>
        <taxon>Candidatus Ghiorseimicrobium</taxon>
    </lineage>
</organism>
<evidence type="ECO:0000256" key="1">
    <source>
        <dbReference type="ARBA" id="ARBA00022737"/>
    </source>
</evidence>
<dbReference type="GO" id="GO:0016301">
    <property type="term" value="F:kinase activity"/>
    <property type="evidence" value="ECO:0007669"/>
    <property type="project" value="UniProtKB-KW"/>
</dbReference>
<dbReference type="Gene3D" id="3.30.565.10">
    <property type="entry name" value="Histidine kinase-like ATPase, C-terminal domain"/>
    <property type="match status" value="1"/>
</dbReference>
<keyword evidence="1" id="KW-0677">Repeat</keyword>
<dbReference type="SMART" id="SM00116">
    <property type="entry name" value="CBS"/>
    <property type="match status" value="2"/>
</dbReference>
<dbReference type="InterPro" id="IPR036890">
    <property type="entry name" value="HATPase_C_sf"/>
</dbReference>
<dbReference type="PANTHER" id="PTHR48108:SF6">
    <property type="entry name" value="CBS DOMAIN-CONTAINING PROTEIN CBSX1, CHLOROPLASTIC"/>
    <property type="match status" value="1"/>
</dbReference>
<dbReference type="InterPro" id="IPR051462">
    <property type="entry name" value="CBS_domain-containing"/>
</dbReference>
<sequence>MRDKKKDTSSFSSAEKIPRNKKGAAITKVQELVYELKVGDAMHKNMITASVDTSMRQLREILRSHRISGTPIMDGDKLVGIVSIEDFIKWLAEGGKDCSIREKMTKNVKTLYADEPLVHAVSKLEQMGFGRFPVLDRQSNKLVGVITKGDIIESLLRELEVDYHEEEIHRYRASHIFEDIIADKATLTFQYSVKAKDFSRAGEVSSALRKTLNRLGIHPNIVRRAAIASYEAEMNVVIYTDGGEIVMTVRPDKIQIDVKDSGPGIADIKKAFEPGYSTAPDWVRELGFGAGMGLCNIKKCSDETVLNSTVGKGTHLKVSINMNTAER</sequence>
<dbReference type="PANTHER" id="PTHR48108">
    <property type="entry name" value="CBS DOMAIN-CONTAINING PROTEIN CBSX2, CHLOROPLASTIC"/>
    <property type="match status" value="1"/>
</dbReference>
<dbReference type="Pfam" id="PF02518">
    <property type="entry name" value="HATPase_c"/>
    <property type="match status" value="1"/>
</dbReference>
<dbReference type="InterPro" id="IPR003594">
    <property type="entry name" value="HATPase_dom"/>
</dbReference>
<keyword evidence="4" id="KW-0418">Kinase</keyword>
<feature type="domain" description="CBS" evidence="3">
    <location>
        <begin position="42"/>
        <end position="98"/>
    </location>
</feature>
<dbReference type="SUPFAM" id="SSF54631">
    <property type="entry name" value="CBS-domain pair"/>
    <property type="match status" value="1"/>
</dbReference>
<keyword evidence="2" id="KW-0129">CBS domain</keyword>
<dbReference type="EMBL" id="PCWA01000041">
    <property type="protein sequence ID" value="PIQ89430.1"/>
    <property type="molecule type" value="Genomic_DNA"/>
</dbReference>
<reference evidence="4 5" key="1">
    <citation type="submission" date="2017-09" db="EMBL/GenBank/DDBJ databases">
        <title>Depth-based differentiation of microbial function through sediment-hosted aquifers and enrichment of novel symbionts in the deep terrestrial subsurface.</title>
        <authorList>
            <person name="Probst A.J."/>
            <person name="Ladd B."/>
            <person name="Jarett J.K."/>
            <person name="Geller-Mcgrath D.E."/>
            <person name="Sieber C.M."/>
            <person name="Emerson J.B."/>
            <person name="Anantharaman K."/>
            <person name="Thomas B.C."/>
            <person name="Malmstrom R."/>
            <person name="Stieglmeier M."/>
            <person name="Klingl A."/>
            <person name="Woyke T."/>
            <person name="Ryan C.M."/>
            <person name="Banfield J.F."/>
        </authorList>
    </citation>
    <scope>NUCLEOTIDE SEQUENCE [LARGE SCALE GENOMIC DNA]</scope>
    <source>
        <strain evidence="4">CG11_big_fil_rev_8_21_14_0_20_42_13</strain>
    </source>
</reference>
<dbReference type="Proteomes" id="UP000229641">
    <property type="component" value="Unassembled WGS sequence"/>
</dbReference>
<protein>
    <submittedName>
        <fullName evidence="4">Histidine kinase</fullName>
    </submittedName>
</protein>
<name>A0A2H0LYC7_9BACT</name>
<dbReference type="SUPFAM" id="SSF55874">
    <property type="entry name" value="ATPase domain of HSP90 chaperone/DNA topoisomerase II/histidine kinase"/>
    <property type="match status" value="1"/>
</dbReference>
<dbReference type="CDD" id="cd02205">
    <property type="entry name" value="CBS_pair_SF"/>
    <property type="match status" value="1"/>
</dbReference>
<dbReference type="PROSITE" id="PS51371">
    <property type="entry name" value="CBS"/>
    <property type="match status" value="2"/>
</dbReference>
<evidence type="ECO:0000259" key="3">
    <source>
        <dbReference type="PROSITE" id="PS51371"/>
    </source>
</evidence>
<dbReference type="Pfam" id="PF00571">
    <property type="entry name" value="CBS"/>
    <property type="match status" value="2"/>
</dbReference>
<comment type="caution">
    <text evidence="4">The sequence shown here is derived from an EMBL/GenBank/DDBJ whole genome shotgun (WGS) entry which is preliminary data.</text>
</comment>
<feature type="domain" description="CBS" evidence="3">
    <location>
        <begin position="104"/>
        <end position="161"/>
    </location>
</feature>
<evidence type="ECO:0000313" key="4">
    <source>
        <dbReference type="EMBL" id="PIQ89430.1"/>
    </source>
</evidence>
<dbReference type="InterPro" id="IPR046342">
    <property type="entry name" value="CBS_dom_sf"/>
</dbReference>
<keyword evidence="4" id="KW-0808">Transferase</keyword>
<evidence type="ECO:0000313" key="5">
    <source>
        <dbReference type="Proteomes" id="UP000229641"/>
    </source>
</evidence>
<dbReference type="InterPro" id="IPR000644">
    <property type="entry name" value="CBS_dom"/>
</dbReference>